<dbReference type="InterPro" id="IPR008921">
    <property type="entry name" value="DNA_pol3_clamp-load_cplx_C"/>
</dbReference>
<organism evidence="1">
    <name type="scientific">viral metagenome</name>
    <dbReference type="NCBI Taxonomy" id="1070528"/>
    <lineage>
        <taxon>unclassified sequences</taxon>
        <taxon>metagenomes</taxon>
        <taxon>organismal metagenomes</taxon>
    </lineage>
</organism>
<dbReference type="GO" id="GO:0003677">
    <property type="term" value="F:DNA binding"/>
    <property type="evidence" value="ECO:0007669"/>
    <property type="project" value="InterPro"/>
</dbReference>
<evidence type="ECO:0000313" key="1">
    <source>
        <dbReference type="EMBL" id="QHT94404.1"/>
    </source>
</evidence>
<name>A0A6C0IMJ2_9ZZZZ</name>
<dbReference type="Gene3D" id="1.20.272.10">
    <property type="match status" value="1"/>
</dbReference>
<dbReference type="GO" id="GO:0006260">
    <property type="term" value="P:DNA replication"/>
    <property type="evidence" value="ECO:0007669"/>
    <property type="project" value="InterPro"/>
</dbReference>
<dbReference type="SUPFAM" id="SSF48019">
    <property type="entry name" value="post-AAA+ oligomerization domain-like"/>
    <property type="match status" value="1"/>
</dbReference>
<sequence>MNKYDTINDIRKPSEFQGYSFSKHKKAEVKSQLTKSIINEKVEESCYWSAELICAGHYGELWEIIILIISKHIHLGNPRISIYINNRYDQFKKISNGGEFINEIELRNDLNIRKLFAEIVCILCYSNKKPAFELIKLGQTQHFNLISFGEKLKAKSNEYAKDIFMEDDARELYIPINEFMFHLSNDSKNTREACYWIEWFIEFSILCKKQKNKCTMQTRNHPVQSKFMNEPIWLLWDAIIQVGKQDSFILKLLMALLHTFCIKFTEATPKKRRYLLYFAVSLIIDNVDKEIPLTKEKDKIEIVLQNISTIYKQIKKNEESPNTDYLFQNIDKEQSLKKSIAQMNIVNSIDIMSTNNN</sequence>
<dbReference type="AlphaFoldDB" id="A0A6C0IMJ2"/>
<reference evidence="1" key="1">
    <citation type="journal article" date="2020" name="Nature">
        <title>Giant virus diversity and host interactions through global metagenomics.</title>
        <authorList>
            <person name="Schulz F."/>
            <person name="Roux S."/>
            <person name="Paez-Espino D."/>
            <person name="Jungbluth S."/>
            <person name="Walsh D.A."/>
            <person name="Denef V.J."/>
            <person name="McMahon K.D."/>
            <person name="Konstantinidis K.T."/>
            <person name="Eloe-Fadrosh E.A."/>
            <person name="Kyrpides N.C."/>
            <person name="Woyke T."/>
        </authorList>
    </citation>
    <scope>NUCLEOTIDE SEQUENCE</scope>
    <source>
        <strain evidence="1">GVMAG-M-3300024258-28</strain>
    </source>
</reference>
<proteinExistence type="predicted"/>
<dbReference type="EMBL" id="MN740220">
    <property type="protein sequence ID" value="QHT94404.1"/>
    <property type="molecule type" value="Genomic_DNA"/>
</dbReference>
<protein>
    <submittedName>
        <fullName evidence="1">Uncharacterized protein</fullName>
    </submittedName>
</protein>
<accession>A0A6C0IMJ2</accession>